<sequence>MDSGEVRVAAAAAAERISSTTHLGKRPRTLRGSNPDWVMLDCFINHLSVDDSSRTTLAYEFTSTGDLIGVGFRAAAPPGTSRLFFDWFPNANKKKGKRFRFRGDGRKDSSPWSPDAAKAVAAHRNSILLRFLLPTKGAIHEEFFIYRADPMTLTSLHTCGHTFINYDVGNNIGILCREDDGEFAVAHLTVTRKKGDWSSCPVTAQLCCMLSQDGSWRTKCLPIRHGEGKGSDLFWWETDVVIPFGDFICWVDYLRGILFCDVFSPNPELRYVTLPVCPYDGRRHPELGGRGDLFAYRSVSVTKDGALKFVDAATSDLWFSPGHFYGPSAVTSWTLSSDWLTWTEDGMIEVDKFFALTTCLNLPCIQPGFPLVDIKDPQTIYFALKEGLCPNAKALLIPVNMLRKTLGWPIAYALRSSLSSGEGDSYTASCNLFYNEPFLSCEFSKYLGLDVPDTSNGLH</sequence>
<name>A0A0A8XSD9_ARUDO</name>
<accession>A0A0A8XSD9</accession>
<proteinExistence type="predicted"/>
<evidence type="ECO:0000313" key="1">
    <source>
        <dbReference type="EMBL" id="JAD16786.1"/>
    </source>
</evidence>
<dbReference type="EMBL" id="GBRH01281109">
    <property type="protein sequence ID" value="JAD16786.1"/>
    <property type="molecule type" value="Transcribed_RNA"/>
</dbReference>
<organism evidence="1">
    <name type="scientific">Arundo donax</name>
    <name type="common">Giant reed</name>
    <name type="synonym">Donax arundinaceus</name>
    <dbReference type="NCBI Taxonomy" id="35708"/>
    <lineage>
        <taxon>Eukaryota</taxon>
        <taxon>Viridiplantae</taxon>
        <taxon>Streptophyta</taxon>
        <taxon>Embryophyta</taxon>
        <taxon>Tracheophyta</taxon>
        <taxon>Spermatophyta</taxon>
        <taxon>Magnoliopsida</taxon>
        <taxon>Liliopsida</taxon>
        <taxon>Poales</taxon>
        <taxon>Poaceae</taxon>
        <taxon>PACMAD clade</taxon>
        <taxon>Arundinoideae</taxon>
        <taxon>Arundineae</taxon>
        <taxon>Arundo</taxon>
    </lineage>
</organism>
<dbReference type="PANTHER" id="PTHR33074">
    <property type="entry name" value="EXPRESSED PROTEIN-RELATED"/>
    <property type="match status" value="1"/>
</dbReference>
<reference evidence="1" key="1">
    <citation type="submission" date="2014-09" db="EMBL/GenBank/DDBJ databases">
        <authorList>
            <person name="Magalhaes I.L.F."/>
            <person name="Oliveira U."/>
            <person name="Santos F.R."/>
            <person name="Vidigal T.H.D.A."/>
            <person name="Brescovit A.D."/>
            <person name="Santos A.J."/>
        </authorList>
    </citation>
    <scope>NUCLEOTIDE SEQUENCE</scope>
    <source>
        <tissue evidence="1">Shoot tissue taken approximately 20 cm above the soil surface</tissue>
    </source>
</reference>
<reference evidence="1" key="2">
    <citation type="journal article" date="2015" name="Data Brief">
        <title>Shoot transcriptome of the giant reed, Arundo donax.</title>
        <authorList>
            <person name="Barrero R.A."/>
            <person name="Guerrero F.D."/>
            <person name="Moolhuijzen P."/>
            <person name="Goolsby J.A."/>
            <person name="Tidwell J."/>
            <person name="Bellgard S.E."/>
            <person name="Bellgard M.I."/>
        </authorList>
    </citation>
    <scope>NUCLEOTIDE SEQUENCE</scope>
    <source>
        <tissue evidence="1">Shoot tissue taken approximately 20 cm above the soil surface</tissue>
    </source>
</reference>
<dbReference type="AlphaFoldDB" id="A0A0A8XSD9"/>
<dbReference type="InterPro" id="IPR011676">
    <property type="entry name" value="DUF1618"/>
</dbReference>
<dbReference type="PANTHER" id="PTHR33074:SF109">
    <property type="entry name" value="OS01G0601950 PROTEIN"/>
    <property type="match status" value="1"/>
</dbReference>
<dbReference type="Pfam" id="PF07762">
    <property type="entry name" value="DUF1618"/>
    <property type="match status" value="1"/>
</dbReference>
<protein>
    <submittedName>
        <fullName evidence="1">Uncharacterized protein</fullName>
    </submittedName>
</protein>